<sequence length="142" mass="15497">MGVFGVPYTQQFHLVKLLDRETGAQKDAKKPTLDGPNEELVNSALLSFLTAVCFGHPAVKSYWSPRRATLTAKFRKGAEAGKPSLSCQVDGFLVSSAGHTQVLIEAKSRDRCEHEPNVSWQETYEIVSALLTPTPKGLPKNG</sequence>
<protein>
    <recommendedName>
        <fullName evidence="3">Fungal-type protein kinase domain-containing protein</fullName>
    </recommendedName>
</protein>
<organism evidence="1 2">
    <name type="scientific">Penicilliopsis zonata CBS 506.65</name>
    <dbReference type="NCBI Taxonomy" id="1073090"/>
    <lineage>
        <taxon>Eukaryota</taxon>
        <taxon>Fungi</taxon>
        <taxon>Dikarya</taxon>
        <taxon>Ascomycota</taxon>
        <taxon>Pezizomycotina</taxon>
        <taxon>Eurotiomycetes</taxon>
        <taxon>Eurotiomycetidae</taxon>
        <taxon>Eurotiales</taxon>
        <taxon>Aspergillaceae</taxon>
        <taxon>Penicilliopsis</taxon>
    </lineage>
</organism>
<dbReference type="STRING" id="1073090.A0A1L9SVH4"/>
<evidence type="ECO:0000313" key="2">
    <source>
        <dbReference type="Proteomes" id="UP000184188"/>
    </source>
</evidence>
<gene>
    <name evidence="1" type="ORF">ASPZODRAFT_127124</name>
</gene>
<evidence type="ECO:0008006" key="3">
    <source>
        <dbReference type="Google" id="ProtNLM"/>
    </source>
</evidence>
<proteinExistence type="predicted"/>
<dbReference type="RefSeq" id="XP_022585621.1">
    <property type="nucleotide sequence ID" value="XM_022721659.1"/>
</dbReference>
<dbReference type="EMBL" id="KV878336">
    <property type="protein sequence ID" value="OJJ51111.1"/>
    <property type="molecule type" value="Genomic_DNA"/>
</dbReference>
<accession>A0A1L9SVH4</accession>
<dbReference type="Proteomes" id="UP000184188">
    <property type="component" value="Unassembled WGS sequence"/>
</dbReference>
<keyword evidence="2" id="KW-1185">Reference proteome</keyword>
<reference evidence="2" key="1">
    <citation type="journal article" date="2017" name="Genome Biol.">
        <title>Comparative genomics reveals high biological diversity and specific adaptations in the industrially and medically important fungal genus Aspergillus.</title>
        <authorList>
            <person name="de Vries R.P."/>
            <person name="Riley R."/>
            <person name="Wiebenga A."/>
            <person name="Aguilar-Osorio G."/>
            <person name="Amillis S."/>
            <person name="Uchima C.A."/>
            <person name="Anderluh G."/>
            <person name="Asadollahi M."/>
            <person name="Askin M."/>
            <person name="Barry K."/>
            <person name="Battaglia E."/>
            <person name="Bayram O."/>
            <person name="Benocci T."/>
            <person name="Braus-Stromeyer S.A."/>
            <person name="Caldana C."/>
            <person name="Canovas D."/>
            <person name="Cerqueira G.C."/>
            <person name="Chen F."/>
            <person name="Chen W."/>
            <person name="Choi C."/>
            <person name="Clum A."/>
            <person name="Dos Santos R.A."/>
            <person name="Damasio A.R."/>
            <person name="Diallinas G."/>
            <person name="Emri T."/>
            <person name="Fekete E."/>
            <person name="Flipphi M."/>
            <person name="Freyberg S."/>
            <person name="Gallo A."/>
            <person name="Gournas C."/>
            <person name="Habgood R."/>
            <person name="Hainaut M."/>
            <person name="Harispe M.L."/>
            <person name="Henrissat B."/>
            <person name="Hilden K.S."/>
            <person name="Hope R."/>
            <person name="Hossain A."/>
            <person name="Karabika E."/>
            <person name="Karaffa L."/>
            <person name="Karanyi Z."/>
            <person name="Krasevec N."/>
            <person name="Kuo A."/>
            <person name="Kusch H."/>
            <person name="LaButti K."/>
            <person name="Lagendijk E.L."/>
            <person name="Lapidus A."/>
            <person name="Levasseur A."/>
            <person name="Lindquist E."/>
            <person name="Lipzen A."/>
            <person name="Logrieco A.F."/>
            <person name="MacCabe A."/>
            <person name="Maekelae M.R."/>
            <person name="Malavazi I."/>
            <person name="Melin P."/>
            <person name="Meyer V."/>
            <person name="Mielnichuk N."/>
            <person name="Miskei M."/>
            <person name="Molnar A.P."/>
            <person name="Mule G."/>
            <person name="Ngan C.Y."/>
            <person name="Orejas M."/>
            <person name="Orosz E."/>
            <person name="Ouedraogo J.P."/>
            <person name="Overkamp K.M."/>
            <person name="Park H.-S."/>
            <person name="Perrone G."/>
            <person name="Piumi F."/>
            <person name="Punt P.J."/>
            <person name="Ram A.F."/>
            <person name="Ramon A."/>
            <person name="Rauscher S."/>
            <person name="Record E."/>
            <person name="Riano-Pachon D.M."/>
            <person name="Robert V."/>
            <person name="Roehrig J."/>
            <person name="Ruller R."/>
            <person name="Salamov A."/>
            <person name="Salih N.S."/>
            <person name="Samson R.A."/>
            <person name="Sandor E."/>
            <person name="Sanguinetti M."/>
            <person name="Schuetze T."/>
            <person name="Sepcic K."/>
            <person name="Shelest E."/>
            <person name="Sherlock G."/>
            <person name="Sophianopoulou V."/>
            <person name="Squina F.M."/>
            <person name="Sun H."/>
            <person name="Susca A."/>
            <person name="Todd R.B."/>
            <person name="Tsang A."/>
            <person name="Unkles S.E."/>
            <person name="van de Wiele N."/>
            <person name="van Rossen-Uffink D."/>
            <person name="Oliveira J.V."/>
            <person name="Vesth T.C."/>
            <person name="Visser J."/>
            <person name="Yu J.-H."/>
            <person name="Zhou M."/>
            <person name="Andersen M.R."/>
            <person name="Archer D.B."/>
            <person name="Baker S.E."/>
            <person name="Benoit I."/>
            <person name="Brakhage A.A."/>
            <person name="Braus G.H."/>
            <person name="Fischer R."/>
            <person name="Frisvad J.C."/>
            <person name="Goldman G.H."/>
            <person name="Houbraken J."/>
            <person name="Oakley B."/>
            <person name="Pocsi I."/>
            <person name="Scazzocchio C."/>
            <person name="Seiboth B."/>
            <person name="vanKuyk P.A."/>
            <person name="Wortman J."/>
            <person name="Dyer P.S."/>
            <person name="Grigoriev I.V."/>
        </authorList>
    </citation>
    <scope>NUCLEOTIDE SEQUENCE [LARGE SCALE GENOMIC DNA]</scope>
    <source>
        <strain evidence="2">CBS 506.65</strain>
    </source>
</reference>
<dbReference type="OrthoDB" id="4364700at2759"/>
<dbReference type="AlphaFoldDB" id="A0A1L9SVH4"/>
<dbReference type="GeneID" id="34608124"/>
<name>A0A1L9SVH4_9EURO</name>
<evidence type="ECO:0000313" key="1">
    <source>
        <dbReference type="EMBL" id="OJJ51111.1"/>
    </source>
</evidence>
<dbReference type="VEuPathDB" id="FungiDB:ASPZODRAFT_127124"/>